<dbReference type="Gene3D" id="3.10.440.10">
    <property type="match status" value="1"/>
</dbReference>
<dbReference type="GO" id="GO:0022625">
    <property type="term" value="C:cytosolic large ribosomal subunit"/>
    <property type="evidence" value="ECO:0007669"/>
    <property type="project" value="TreeGrafter"/>
</dbReference>
<dbReference type="PANTHER" id="PTHR10956:SF0">
    <property type="entry name" value="60S RIBOSOMAL PROTEIN L31"/>
    <property type="match status" value="1"/>
</dbReference>
<dbReference type="PANTHER" id="PTHR10956">
    <property type="entry name" value="60S RIBOSOMAL PROTEIN L31"/>
    <property type="match status" value="1"/>
</dbReference>
<dbReference type="SMART" id="SM01380">
    <property type="entry name" value="Ribosomal_L31e"/>
    <property type="match status" value="1"/>
</dbReference>
<keyword evidence="3" id="KW-0687">Ribonucleoprotein</keyword>
<feature type="non-terminal residue" evidence="4">
    <location>
        <position position="125"/>
    </location>
</feature>
<keyword evidence="2 4" id="KW-0689">Ribosomal protein</keyword>
<evidence type="ECO:0000256" key="3">
    <source>
        <dbReference type="ARBA" id="ARBA00023274"/>
    </source>
</evidence>
<dbReference type="CDD" id="cd00463">
    <property type="entry name" value="Ribosomal_L31e"/>
    <property type="match status" value="1"/>
</dbReference>
<evidence type="ECO:0000256" key="1">
    <source>
        <dbReference type="ARBA" id="ARBA00010808"/>
    </source>
</evidence>
<dbReference type="InterPro" id="IPR023621">
    <property type="entry name" value="Ribosomal_eL31_dom_sf"/>
</dbReference>
<dbReference type="AlphaFoldDB" id="L7QK54"/>
<feature type="non-terminal residue" evidence="4">
    <location>
        <position position="1"/>
    </location>
</feature>
<comment type="similarity">
    <text evidence="1">Belongs to the eukaryotic ribosomal protein eL31 family.</text>
</comment>
<dbReference type="InterPro" id="IPR020052">
    <property type="entry name" value="Ribosomal_eL31_CS"/>
</dbReference>
<dbReference type="Pfam" id="PF01198">
    <property type="entry name" value="Ribosomal_L31e"/>
    <property type="match status" value="1"/>
</dbReference>
<reference evidence="4" key="1">
    <citation type="submission" date="2012-09" db="EMBL/GenBank/DDBJ databases">
        <title>Characterization and regulation of ammonium transporter (CpAMT1) in oleaginous alga Chlorella protothecoides.</title>
        <authorList>
            <person name="Yan D."/>
            <person name="Dai J.B."/>
            <person name="Wu Q.Y."/>
        </authorList>
    </citation>
    <scope>NUCLEOTIDE SEQUENCE</scope>
    <source>
        <strain evidence="4">0710</strain>
    </source>
</reference>
<proteinExistence type="evidence at transcript level"/>
<name>L7QK54_AUXPR</name>
<dbReference type="FunFam" id="3.10.440.10:FF:000001">
    <property type="entry name" value="60S ribosomal protein L31"/>
    <property type="match status" value="1"/>
</dbReference>
<dbReference type="PROSITE" id="PS01144">
    <property type="entry name" value="RIBOSOMAL_L31E"/>
    <property type="match status" value="1"/>
</dbReference>
<dbReference type="GO" id="GO:0002181">
    <property type="term" value="P:cytoplasmic translation"/>
    <property type="evidence" value="ECO:0007669"/>
    <property type="project" value="TreeGrafter"/>
</dbReference>
<dbReference type="SUPFAM" id="SSF54575">
    <property type="entry name" value="Ribosomal protein L31e"/>
    <property type="match status" value="1"/>
</dbReference>
<organism evidence="4">
    <name type="scientific">Auxenochlorella protothecoides</name>
    <name type="common">Green microalga</name>
    <name type="synonym">Chlorella protothecoides</name>
    <dbReference type="NCBI Taxonomy" id="3075"/>
    <lineage>
        <taxon>Eukaryota</taxon>
        <taxon>Viridiplantae</taxon>
        <taxon>Chlorophyta</taxon>
        <taxon>core chlorophytes</taxon>
        <taxon>Trebouxiophyceae</taxon>
        <taxon>Chlorellales</taxon>
        <taxon>Chlorellaceae</taxon>
        <taxon>Auxenochlorella</taxon>
    </lineage>
</organism>
<dbReference type="EMBL" id="JX857685">
    <property type="protein sequence ID" value="AGB85058.1"/>
    <property type="molecule type" value="mRNA"/>
</dbReference>
<dbReference type="InterPro" id="IPR000054">
    <property type="entry name" value="Ribosomal_eL31"/>
</dbReference>
<accession>L7QK54</accession>
<sequence length="125" mass="14384">TELVSREYTINLGKKLHDISFKKRAPRALKEIKKFASKQMNTSDVRIDIKLNKAVWSQGIKNVPRRLRIVVQRKRNEDDDDKEQLYSFVTLADDQNTKGKGTVLLDASCRLRRAFLLGARPGQKS</sequence>
<protein>
    <submittedName>
        <fullName evidence="4">60S ribosomal protein L31</fullName>
    </submittedName>
</protein>
<evidence type="ECO:0000256" key="2">
    <source>
        <dbReference type="ARBA" id="ARBA00022980"/>
    </source>
</evidence>
<evidence type="ECO:0000313" key="4">
    <source>
        <dbReference type="EMBL" id="AGB85058.1"/>
    </source>
</evidence>
<dbReference type="GO" id="GO:0003735">
    <property type="term" value="F:structural constituent of ribosome"/>
    <property type="evidence" value="ECO:0007669"/>
    <property type="project" value="InterPro"/>
</dbReference>